<dbReference type="Proteomes" id="UP001166286">
    <property type="component" value="Unassembled WGS sequence"/>
</dbReference>
<dbReference type="Pfam" id="PF22942">
    <property type="entry name" value="DUF7025"/>
    <property type="match status" value="1"/>
</dbReference>
<gene>
    <name evidence="2" type="ORF">JMJ35_010518</name>
</gene>
<evidence type="ECO:0000259" key="1">
    <source>
        <dbReference type="Pfam" id="PF22942"/>
    </source>
</evidence>
<name>A0AA39V5X3_9LECA</name>
<sequence>MVIRSKLLLEALRARVEYYLSQQLTGSNIQVPEPHHFLLHHRKELMQALGNEPTLRVSGIPHHIPDKETIAHIRVLLAFLDAKYLRRIEEEESRYKKSPPTATFEMMWMLLKHGTRVYNDVDGELAAFVVKSAETDKTSNPSYYSVVLWSLDFNALHALSSKDYGFRPQKQDMGNTGYQSYFSIPA</sequence>
<evidence type="ECO:0000313" key="3">
    <source>
        <dbReference type="Proteomes" id="UP001166286"/>
    </source>
</evidence>
<dbReference type="PANTHER" id="PTHR46411:SF4">
    <property type="entry name" value="AAA+ ATPASE DOMAIN-CONTAINING PROTEIN"/>
    <property type="match status" value="1"/>
</dbReference>
<dbReference type="PANTHER" id="PTHR46411">
    <property type="entry name" value="FAMILY ATPASE, PUTATIVE-RELATED"/>
    <property type="match status" value="1"/>
</dbReference>
<reference evidence="2" key="1">
    <citation type="submission" date="2023-03" db="EMBL/GenBank/DDBJ databases">
        <title>Complete genome of Cladonia borealis.</title>
        <authorList>
            <person name="Park H."/>
        </authorList>
    </citation>
    <scope>NUCLEOTIDE SEQUENCE</scope>
    <source>
        <strain evidence="2">ANT050790</strain>
    </source>
</reference>
<protein>
    <recommendedName>
        <fullName evidence="1">DUF7025 domain-containing protein</fullName>
    </recommendedName>
</protein>
<accession>A0AA39V5X3</accession>
<dbReference type="AlphaFoldDB" id="A0AA39V5X3"/>
<evidence type="ECO:0000313" key="2">
    <source>
        <dbReference type="EMBL" id="KAK0507060.1"/>
    </source>
</evidence>
<feature type="domain" description="DUF7025" evidence="1">
    <location>
        <begin position="95"/>
        <end position="162"/>
    </location>
</feature>
<organism evidence="2 3">
    <name type="scientific">Cladonia borealis</name>
    <dbReference type="NCBI Taxonomy" id="184061"/>
    <lineage>
        <taxon>Eukaryota</taxon>
        <taxon>Fungi</taxon>
        <taxon>Dikarya</taxon>
        <taxon>Ascomycota</taxon>
        <taxon>Pezizomycotina</taxon>
        <taxon>Lecanoromycetes</taxon>
        <taxon>OSLEUM clade</taxon>
        <taxon>Lecanoromycetidae</taxon>
        <taxon>Lecanorales</taxon>
        <taxon>Lecanorineae</taxon>
        <taxon>Cladoniaceae</taxon>
        <taxon>Cladonia</taxon>
    </lineage>
</organism>
<proteinExistence type="predicted"/>
<dbReference type="InterPro" id="IPR054289">
    <property type="entry name" value="DUF7025"/>
</dbReference>
<dbReference type="EMBL" id="JAFEKC020000025">
    <property type="protein sequence ID" value="KAK0507060.1"/>
    <property type="molecule type" value="Genomic_DNA"/>
</dbReference>
<keyword evidence="3" id="KW-1185">Reference proteome</keyword>
<comment type="caution">
    <text evidence="2">The sequence shown here is derived from an EMBL/GenBank/DDBJ whole genome shotgun (WGS) entry which is preliminary data.</text>
</comment>